<dbReference type="PROSITE" id="PS01123">
    <property type="entry name" value="TNASE_1"/>
    <property type="match status" value="1"/>
</dbReference>
<dbReference type="InterPro" id="IPR016071">
    <property type="entry name" value="Staphylococal_nuclease_OB-fold"/>
</dbReference>
<dbReference type="InterPro" id="IPR002071">
    <property type="entry name" value="Thermonucl_AS"/>
</dbReference>
<organism evidence="3 4">
    <name type="scientific">Aromatoleum bremense</name>
    <dbReference type="NCBI Taxonomy" id="76115"/>
    <lineage>
        <taxon>Bacteria</taxon>
        <taxon>Pseudomonadati</taxon>
        <taxon>Pseudomonadota</taxon>
        <taxon>Betaproteobacteria</taxon>
        <taxon>Rhodocyclales</taxon>
        <taxon>Rhodocyclaceae</taxon>
        <taxon>Aromatoleum</taxon>
    </lineage>
</organism>
<evidence type="ECO:0000313" key="4">
    <source>
        <dbReference type="Proteomes" id="UP000633943"/>
    </source>
</evidence>
<name>A0ABX1P243_9RHOO</name>
<reference evidence="3 4" key="1">
    <citation type="submission" date="2019-12" db="EMBL/GenBank/DDBJ databases">
        <title>Comparative genomics gives insights into the taxonomy of the Azoarcus-Aromatoleum group and reveals separate origins of nif in the plant-associated Azoarcus and non-plant-associated Aromatoleum sub-groups.</title>
        <authorList>
            <person name="Lafos M."/>
            <person name="Maluk M."/>
            <person name="Batista M."/>
            <person name="Junghare M."/>
            <person name="Carmona M."/>
            <person name="Faoro H."/>
            <person name="Cruz L.M."/>
            <person name="Battistoni F."/>
            <person name="De Souza E."/>
            <person name="Pedrosa F."/>
            <person name="Chen W.-M."/>
            <person name="Poole P.S."/>
            <person name="Dixon R.A."/>
            <person name="James E.K."/>
        </authorList>
    </citation>
    <scope>NUCLEOTIDE SEQUENCE [LARGE SCALE GENOMIC DNA]</scope>
    <source>
        <strain evidence="3 4">PbN1</strain>
    </source>
</reference>
<feature type="compositionally biased region" description="Basic and acidic residues" evidence="1">
    <location>
        <begin position="139"/>
        <end position="160"/>
    </location>
</feature>
<dbReference type="EMBL" id="WTVP01000101">
    <property type="protein sequence ID" value="NMG17687.1"/>
    <property type="molecule type" value="Genomic_DNA"/>
</dbReference>
<keyword evidence="4" id="KW-1185">Reference proteome</keyword>
<dbReference type="RefSeq" id="WP_169204183.1">
    <property type="nucleotide sequence ID" value="NZ_WTVP01000101.1"/>
</dbReference>
<dbReference type="PANTHER" id="PTHR12302:SF26">
    <property type="entry name" value="BLR1266 PROTEIN"/>
    <property type="match status" value="1"/>
</dbReference>
<dbReference type="Pfam" id="PF00565">
    <property type="entry name" value="SNase"/>
    <property type="match status" value="1"/>
</dbReference>
<dbReference type="Proteomes" id="UP000633943">
    <property type="component" value="Unassembled WGS sequence"/>
</dbReference>
<protein>
    <submittedName>
        <fullName evidence="3">Nuclease</fullName>
    </submittedName>
</protein>
<dbReference type="PROSITE" id="PS50830">
    <property type="entry name" value="TNASE_3"/>
    <property type="match status" value="1"/>
</dbReference>
<accession>A0ABX1P243</accession>
<dbReference type="Gene3D" id="2.40.50.90">
    <property type="match status" value="1"/>
</dbReference>
<gene>
    <name evidence="3" type="ORF">GPA24_19560</name>
</gene>
<feature type="domain" description="TNase-like" evidence="2">
    <location>
        <begin position="13"/>
        <end position="140"/>
    </location>
</feature>
<dbReference type="SUPFAM" id="SSF50199">
    <property type="entry name" value="Staphylococcal nuclease"/>
    <property type="match status" value="1"/>
</dbReference>
<evidence type="ECO:0000313" key="3">
    <source>
        <dbReference type="EMBL" id="NMG17687.1"/>
    </source>
</evidence>
<sequence>MVLAVFLQAASAETLTGRIVGVSDGDTVTLLDINKQQHKIRLQGIDAPEKRQPFGHVSRQHLAGLVFSRQVVANCGKADRYKREVCTIAVDGVDANLAQVAAGLAWHYKQYQKEQRPENRVSYAAAEDRARSGKTGLWSDRKPQAPWEFRKAKREAAARR</sequence>
<dbReference type="SMART" id="SM00318">
    <property type="entry name" value="SNc"/>
    <property type="match status" value="1"/>
</dbReference>
<proteinExistence type="predicted"/>
<evidence type="ECO:0000256" key="1">
    <source>
        <dbReference type="SAM" id="MobiDB-lite"/>
    </source>
</evidence>
<evidence type="ECO:0000259" key="2">
    <source>
        <dbReference type="PROSITE" id="PS50830"/>
    </source>
</evidence>
<comment type="caution">
    <text evidence="3">The sequence shown here is derived from an EMBL/GenBank/DDBJ whole genome shotgun (WGS) entry which is preliminary data.</text>
</comment>
<dbReference type="PANTHER" id="PTHR12302">
    <property type="entry name" value="EBNA2 BINDING PROTEIN P100"/>
    <property type="match status" value="1"/>
</dbReference>
<feature type="region of interest" description="Disordered" evidence="1">
    <location>
        <begin position="116"/>
        <end position="160"/>
    </location>
</feature>
<dbReference type="InterPro" id="IPR035437">
    <property type="entry name" value="SNase_OB-fold_sf"/>
</dbReference>